<proteinExistence type="predicted"/>
<dbReference type="EMBL" id="JARJCN010000050">
    <property type="protein sequence ID" value="KAJ7081363.1"/>
    <property type="molecule type" value="Genomic_DNA"/>
</dbReference>
<feature type="region of interest" description="Disordered" evidence="1">
    <location>
        <begin position="103"/>
        <end position="127"/>
    </location>
</feature>
<reference evidence="2" key="1">
    <citation type="submission" date="2023-03" db="EMBL/GenBank/DDBJ databases">
        <title>Massive genome expansion in bonnet fungi (Mycena s.s.) driven by repeated elements and novel gene families across ecological guilds.</title>
        <authorList>
            <consortium name="Lawrence Berkeley National Laboratory"/>
            <person name="Harder C.B."/>
            <person name="Miyauchi S."/>
            <person name="Viragh M."/>
            <person name="Kuo A."/>
            <person name="Thoen E."/>
            <person name="Andreopoulos B."/>
            <person name="Lu D."/>
            <person name="Skrede I."/>
            <person name="Drula E."/>
            <person name="Henrissat B."/>
            <person name="Morin E."/>
            <person name="Kohler A."/>
            <person name="Barry K."/>
            <person name="LaButti K."/>
            <person name="Morin E."/>
            <person name="Salamov A."/>
            <person name="Lipzen A."/>
            <person name="Mereny Z."/>
            <person name="Hegedus B."/>
            <person name="Baldrian P."/>
            <person name="Stursova M."/>
            <person name="Weitz H."/>
            <person name="Taylor A."/>
            <person name="Grigoriev I.V."/>
            <person name="Nagy L.G."/>
            <person name="Martin F."/>
            <person name="Kauserud H."/>
        </authorList>
    </citation>
    <scope>NUCLEOTIDE SEQUENCE</scope>
    <source>
        <strain evidence="2">CBHHK173m</strain>
    </source>
</reference>
<name>A0AAD6XIL9_9AGAR</name>
<comment type="caution">
    <text evidence="2">The sequence shown here is derived from an EMBL/GenBank/DDBJ whole genome shotgun (WGS) entry which is preliminary data.</text>
</comment>
<gene>
    <name evidence="2" type="ORF">B0H15DRAFT_803678</name>
</gene>
<feature type="compositionally biased region" description="Basic and acidic residues" evidence="1">
    <location>
        <begin position="103"/>
        <end position="114"/>
    </location>
</feature>
<organism evidence="2 3">
    <name type="scientific">Mycena belliarum</name>
    <dbReference type="NCBI Taxonomy" id="1033014"/>
    <lineage>
        <taxon>Eukaryota</taxon>
        <taxon>Fungi</taxon>
        <taxon>Dikarya</taxon>
        <taxon>Basidiomycota</taxon>
        <taxon>Agaricomycotina</taxon>
        <taxon>Agaricomycetes</taxon>
        <taxon>Agaricomycetidae</taxon>
        <taxon>Agaricales</taxon>
        <taxon>Marasmiineae</taxon>
        <taxon>Mycenaceae</taxon>
        <taxon>Mycena</taxon>
    </lineage>
</organism>
<dbReference type="Proteomes" id="UP001222325">
    <property type="component" value="Unassembled WGS sequence"/>
</dbReference>
<evidence type="ECO:0000256" key="1">
    <source>
        <dbReference type="SAM" id="MobiDB-lite"/>
    </source>
</evidence>
<sequence>MNSQKTNMSSVEQKQTYTQWAKEHYNRQYESWMPWFEDQFMYYFTKDNKASYTTKEQLGKTKVTGVKQVDKLQDGVHNVVGGQLGQDGLLQPVGDVLSREGMNRVERKGKDDKGGYLPSSIPGLGSK</sequence>
<evidence type="ECO:0000313" key="2">
    <source>
        <dbReference type="EMBL" id="KAJ7081363.1"/>
    </source>
</evidence>
<accession>A0AAD6XIL9</accession>
<evidence type="ECO:0000313" key="3">
    <source>
        <dbReference type="Proteomes" id="UP001222325"/>
    </source>
</evidence>
<dbReference type="AlphaFoldDB" id="A0AAD6XIL9"/>
<protein>
    <submittedName>
        <fullName evidence="2">Uncharacterized protein</fullName>
    </submittedName>
</protein>
<keyword evidence="3" id="KW-1185">Reference proteome</keyword>